<keyword evidence="2" id="KW-1003">Cell membrane</keyword>
<feature type="transmembrane region" description="Helical" evidence="7">
    <location>
        <begin position="598"/>
        <end position="618"/>
    </location>
</feature>
<feature type="domain" description="ABC3 transporter permease C-terminal" evidence="8">
    <location>
        <begin position="507"/>
        <end position="613"/>
    </location>
</feature>
<organism evidence="9 11">
    <name type="scientific">Roseburia amylophila</name>
    <dbReference type="NCBI Taxonomy" id="2981794"/>
    <lineage>
        <taxon>Bacteria</taxon>
        <taxon>Bacillati</taxon>
        <taxon>Bacillota</taxon>
        <taxon>Clostridia</taxon>
        <taxon>Lachnospirales</taxon>
        <taxon>Lachnospiraceae</taxon>
        <taxon>Roseburia</taxon>
    </lineage>
</organism>
<evidence type="ECO:0000313" key="12">
    <source>
        <dbReference type="Proteomes" id="UP001209666"/>
    </source>
</evidence>
<dbReference type="Pfam" id="PF02687">
    <property type="entry name" value="FtsX"/>
    <property type="match status" value="2"/>
</dbReference>
<gene>
    <name evidence="9" type="ORF">LKD47_12780</name>
    <name evidence="10" type="ORF">OCV43_00970</name>
</gene>
<dbReference type="Proteomes" id="UP001198893">
    <property type="component" value="Unassembled WGS sequence"/>
</dbReference>
<evidence type="ECO:0000256" key="7">
    <source>
        <dbReference type="SAM" id="Phobius"/>
    </source>
</evidence>
<proteinExistence type="inferred from homology"/>
<feature type="transmembrane region" description="Helical" evidence="7">
    <location>
        <begin position="559"/>
        <end position="578"/>
    </location>
</feature>
<evidence type="ECO:0000256" key="5">
    <source>
        <dbReference type="ARBA" id="ARBA00023136"/>
    </source>
</evidence>
<feature type="transmembrane region" description="Helical" evidence="7">
    <location>
        <begin position="65"/>
        <end position="92"/>
    </location>
</feature>
<sequence>MRWGFLWLTLRLIMKQRLRTITLFCGIFFSSFLLNAFGSLGYYFWTQVHEGNSDTSTFNSTELALTVLAVILLTIVLVCSAVLLHNLFALTFFQKWHSLGRLITLGATWQQLFLMVVIEIGIIYCIAVPLGLIVTIALEKSISIPVEIPWWIICSIFCWLLIVSCICGLRPVHKAMKTPITLSRTSKSVTIHSRQDKFGKHYNSFAIFMAGKYRSANRGHYIRIVLTLITVMILYIPISYFINTDLDIQQSGLLAKYGIQYNFTTQNYDELKLALEECQGLSTKNSDGDMLIYVQVDGRASLRKNILNKSLLQVLEKAGWEEQEIWDTSCDILFLDEMHYKMILRNCSDLEIEDESAPAILVDRYINRTSYQENADNLFFETSLVNKTIWDEENTGVEIFCGFFEENNTVFYNSPIILSKELPEGMDFSGNVTLLLPIQEIESIRELIGEFCQVNVYGLFQEYDETLYGKLHQKLGANALGHLVYQRRIFKEWYASMWEIHVTMVAVCLILLTIALVNVFSTIVFQYIDRKRGLAMLWSLGQTKQGLLRILILETARSFFLAALIGIPVSCLLCYNVYQVLRSTWRIRFMLPLKQIFLLIVAMITATLVAMIVEWCCMKRQNFLQNIKDEI</sequence>
<feature type="transmembrane region" description="Helical" evidence="7">
    <location>
        <begin position="21"/>
        <end position="45"/>
    </location>
</feature>
<dbReference type="EMBL" id="JAOQKI010000001">
    <property type="protein sequence ID" value="MCU6715845.1"/>
    <property type="molecule type" value="Genomic_DNA"/>
</dbReference>
<feature type="transmembrane region" description="Helical" evidence="7">
    <location>
        <begin position="112"/>
        <end position="138"/>
    </location>
</feature>
<dbReference type="AlphaFoldDB" id="A0AAW4WIH9"/>
<evidence type="ECO:0000313" key="9">
    <source>
        <dbReference type="EMBL" id="MCC2243154.1"/>
    </source>
</evidence>
<comment type="caution">
    <text evidence="9">The sequence shown here is derived from an EMBL/GenBank/DDBJ whole genome shotgun (WGS) entry which is preliminary data.</text>
</comment>
<comment type="subcellular location">
    <subcellularLocation>
        <location evidence="1">Cell membrane</location>
        <topology evidence="1">Multi-pass membrane protein</topology>
    </subcellularLocation>
</comment>
<evidence type="ECO:0000256" key="3">
    <source>
        <dbReference type="ARBA" id="ARBA00022692"/>
    </source>
</evidence>
<dbReference type="GO" id="GO:0005886">
    <property type="term" value="C:plasma membrane"/>
    <property type="evidence" value="ECO:0007669"/>
    <property type="project" value="UniProtKB-SubCell"/>
</dbReference>
<reference evidence="10" key="3">
    <citation type="submission" date="2022-09" db="EMBL/GenBank/DDBJ databases">
        <authorList>
            <person name="Hitch T.C.A."/>
        </authorList>
    </citation>
    <scope>NUCLEOTIDE SEQUENCE</scope>
    <source>
        <strain evidence="10">Sanger_19</strain>
    </source>
</reference>
<feature type="domain" description="ABC3 transporter permease C-terminal" evidence="8">
    <location>
        <begin position="71"/>
        <end position="179"/>
    </location>
</feature>
<dbReference type="InterPro" id="IPR050250">
    <property type="entry name" value="Macrolide_Exporter_MacB"/>
</dbReference>
<keyword evidence="4 7" id="KW-1133">Transmembrane helix</keyword>
<evidence type="ECO:0000256" key="6">
    <source>
        <dbReference type="ARBA" id="ARBA00038076"/>
    </source>
</evidence>
<evidence type="ECO:0000256" key="4">
    <source>
        <dbReference type="ARBA" id="ARBA00022989"/>
    </source>
</evidence>
<feature type="transmembrane region" description="Helical" evidence="7">
    <location>
        <begin position="504"/>
        <end position="528"/>
    </location>
</feature>
<dbReference type="GO" id="GO:0022857">
    <property type="term" value="F:transmembrane transporter activity"/>
    <property type="evidence" value="ECO:0007669"/>
    <property type="project" value="TreeGrafter"/>
</dbReference>
<feature type="transmembrane region" description="Helical" evidence="7">
    <location>
        <begin position="221"/>
        <end position="242"/>
    </location>
</feature>
<evidence type="ECO:0000256" key="2">
    <source>
        <dbReference type="ARBA" id="ARBA00022475"/>
    </source>
</evidence>
<keyword evidence="5 7" id="KW-0472">Membrane</keyword>
<feature type="transmembrane region" description="Helical" evidence="7">
    <location>
        <begin position="150"/>
        <end position="169"/>
    </location>
</feature>
<name>A0AAW4WIH9_9FIRM</name>
<evidence type="ECO:0000313" key="11">
    <source>
        <dbReference type="Proteomes" id="UP001198893"/>
    </source>
</evidence>
<dbReference type="InterPro" id="IPR003838">
    <property type="entry name" value="ABC3_permease_C"/>
</dbReference>
<dbReference type="PANTHER" id="PTHR30572">
    <property type="entry name" value="MEMBRANE COMPONENT OF TRANSPORTER-RELATED"/>
    <property type="match status" value="1"/>
</dbReference>
<keyword evidence="12" id="KW-1185">Reference proteome</keyword>
<keyword evidence="3 7" id="KW-0812">Transmembrane</keyword>
<dbReference type="PANTHER" id="PTHR30572:SF4">
    <property type="entry name" value="ABC TRANSPORTER PERMEASE YTRF"/>
    <property type="match status" value="1"/>
</dbReference>
<reference evidence="10 12" key="1">
    <citation type="journal article" date="2021" name="ISME Commun">
        <title>Automated analysis of genomic sequences facilitates high-throughput and comprehensive description of bacteria.</title>
        <authorList>
            <person name="Hitch T.C.A."/>
        </authorList>
    </citation>
    <scope>NUCLEOTIDE SEQUENCE [LARGE SCALE GENOMIC DNA]</scope>
    <source>
        <strain evidence="10 12">Sanger_19</strain>
    </source>
</reference>
<evidence type="ECO:0000313" key="10">
    <source>
        <dbReference type="EMBL" id="MCU6715845.1"/>
    </source>
</evidence>
<protein>
    <submittedName>
        <fullName evidence="9">ABC transporter permease</fullName>
    </submittedName>
</protein>
<reference evidence="9" key="2">
    <citation type="submission" date="2021-10" db="EMBL/GenBank/DDBJ databases">
        <title>Anaerobic single-cell dispensing facilitates the cultivation of human gut bacteria.</title>
        <authorList>
            <person name="Afrizal A."/>
        </authorList>
    </citation>
    <scope>NUCLEOTIDE SEQUENCE</scope>
    <source>
        <strain evidence="9">CLA-AA-H204</strain>
    </source>
</reference>
<dbReference type="RefSeq" id="WP_022242950.1">
    <property type="nucleotide sequence ID" value="NZ_JAJEQW010000016.1"/>
</dbReference>
<dbReference type="Proteomes" id="UP001209666">
    <property type="component" value="Unassembled WGS sequence"/>
</dbReference>
<dbReference type="EMBL" id="JAJEQW010000016">
    <property type="protein sequence ID" value="MCC2243154.1"/>
    <property type="molecule type" value="Genomic_DNA"/>
</dbReference>
<evidence type="ECO:0000256" key="1">
    <source>
        <dbReference type="ARBA" id="ARBA00004651"/>
    </source>
</evidence>
<accession>A0AAW4WIH9</accession>
<evidence type="ECO:0000259" key="8">
    <source>
        <dbReference type="Pfam" id="PF02687"/>
    </source>
</evidence>
<comment type="similarity">
    <text evidence="6">Belongs to the ABC-4 integral membrane protein family.</text>
</comment>